<evidence type="ECO:0000313" key="3">
    <source>
        <dbReference type="Proteomes" id="UP000012040"/>
    </source>
</evidence>
<dbReference type="Gene3D" id="2.30.30.40">
    <property type="entry name" value="SH3 Domains"/>
    <property type="match status" value="1"/>
</dbReference>
<keyword evidence="3" id="KW-1185">Reference proteome</keyword>
<gene>
    <name evidence="2" type="ORF">A11Q_1208</name>
</gene>
<name>M4VQJ0_9BACT</name>
<dbReference type="GO" id="GO:0006935">
    <property type="term" value="P:chemotaxis"/>
    <property type="evidence" value="ECO:0007669"/>
    <property type="project" value="InterPro"/>
</dbReference>
<dbReference type="KEGG" id="bex:A11Q_1208"/>
<proteinExistence type="predicted"/>
<dbReference type="RefSeq" id="WP_015469914.1">
    <property type="nucleotide sequence ID" value="NC_020813.1"/>
</dbReference>
<evidence type="ECO:0000313" key="2">
    <source>
        <dbReference type="EMBL" id="AGH95424.1"/>
    </source>
</evidence>
<feature type="domain" description="CheW-like" evidence="1">
    <location>
        <begin position="1"/>
        <end position="140"/>
    </location>
</feature>
<dbReference type="AlphaFoldDB" id="M4VQJ0"/>
<dbReference type="PROSITE" id="PS50851">
    <property type="entry name" value="CHEW"/>
    <property type="match status" value="1"/>
</dbReference>
<evidence type="ECO:0000259" key="1">
    <source>
        <dbReference type="PROSITE" id="PS50851"/>
    </source>
</evidence>
<dbReference type="STRING" id="1184267.A11Q_1208"/>
<dbReference type="EMBL" id="CP003537">
    <property type="protein sequence ID" value="AGH95424.1"/>
    <property type="molecule type" value="Genomic_DNA"/>
</dbReference>
<dbReference type="Proteomes" id="UP000012040">
    <property type="component" value="Chromosome"/>
</dbReference>
<dbReference type="OrthoDB" id="5296502at2"/>
<dbReference type="PANTHER" id="PTHR22617:SF23">
    <property type="entry name" value="CHEMOTAXIS PROTEIN CHEW"/>
    <property type="match status" value="1"/>
</dbReference>
<dbReference type="eggNOG" id="COG0835">
    <property type="taxonomic scope" value="Bacteria"/>
</dbReference>
<accession>M4VQJ0</accession>
<dbReference type="InterPro" id="IPR039315">
    <property type="entry name" value="CheW"/>
</dbReference>
<reference evidence="2 3" key="1">
    <citation type="journal article" date="2013" name="ISME J.">
        <title>By their genes ye shall know them: genomic signatures of predatory bacteria.</title>
        <authorList>
            <person name="Pasternak Z."/>
            <person name="Pietrokovski S."/>
            <person name="Rotem O."/>
            <person name="Gophna U."/>
            <person name="Lurie-Weinberger M.N."/>
            <person name="Jurkevitch E."/>
        </authorList>
    </citation>
    <scope>NUCLEOTIDE SEQUENCE [LARGE SCALE GENOMIC DNA]</scope>
    <source>
        <strain evidence="2 3">JSS</strain>
    </source>
</reference>
<dbReference type="Pfam" id="PF01584">
    <property type="entry name" value="CheW"/>
    <property type="match status" value="1"/>
</dbReference>
<dbReference type="GO" id="GO:0005829">
    <property type="term" value="C:cytosol"/>
    <property type="evidence" value="ECO:0007669"/>
    <property type="project" value="TreeGrafter"/>
</dbReference>
<dbReference type="SMART" id="SM00260">
    <property type="entry name" value="CheW"/>
    <property type="match status" value="1"/>
</dbReference>
<dbReference type="InterPro" id="IPR036061">
    <property type="entry name" value="CheW-like_dom_sf"/>
</dbReference>
<dbReference type="PANTHER" id="PTHR22617">
    <property type="entry name" value="CHEMOTAXIS SENSOR HISTIDINE KINASE-RELATED"/>
    <property type="match status" value="1"/>
</dbReference>
<dbReference type="SUPFAM" id="SSF50341">
    <property type="entry name" value="CheW-like"/>
    <property type="match status" value="1"/>
</dbReference>
<dbReference type="InterPro" id="IPR002545">
    <property type="entry name" value="CheW-lke_dom"/>
</dbReference>
<dbReference type="GO" id="GO:0007165">
    <property type="term" value="P:signal transduction"/>
    <property type="evidence" value="ECO:0007669"/>
    <property type="project" value="InterPro"/>
</dbReference>
<protein>
    <submittedName>
        <fullName evidence="2">Chemotaxis protein</fullName>
    </submittedName>
</protein>
<dbReference type="Gene3D" id="2.40.50.180">
    <property type="entry name" value="CheA-289, Domain 4"/>
    <property type="match status" value="1"/>
</dbReference>
<dbReference type="PATRIC" id="fig|1184267.3.peg.1223"/>
<dbReference type="HOGENOM" id="CLU_048995_3_1_7"/>
<sequence length="155" mass="17078">MSKYLSFHLGTENYAMPLLKVREVIGMPEITLVPHSSHHVLGVMNLRGQIITVIDMRTCLGLKAQQGHETTVIICEMPFGQIGMVVDAVNSVLSVAQEELAEVPAGSRASSQSYIVNIYRKEDQLTLILDVEQLISKEVNINFEALQINEAAKAS</sequence>
<organism evidence="2 3">
    <name type="scientific">Pseudobdellovibrio exovorus JSS</name>
    <dbReference type="NCBI Taxonomy" id="1184267"/>
    <lineage>
        <taxon>Bacteria</taxon>
        <taxon>Pseudomonadati</taxon>
        <taxon>Bdellovibrionota</taxon>
        <taxon>Bdellovibrionia</taxon>
        <taxon>Bdellovibrionales</taxon>
        <taxon>Pseudobdellovibrionaceae</taxon>
        <taxon>Pseudobdellovibrio</taxon>
    </lineage>
</organism>